<protein>
    <submittedName>
        <fullName evidence="7">RDD family protein</fullName>
    </submittedName>
</protein>
<reference evidence="7 8" key="1">
    <citation type="submission" date="2020-07" db="EMBL/GenBank/DDBJ databases">
        <title>Description of Kordia aestuariivivens sp. nov., isolated from a tidal flat.</title>
        <authorList>
            <person name="Park S."/>
            <person name="Yoon J.-H."/>
        </authorList>
    </citation>
    <scope>NUCLEOTIDE SEQUENCE [LARGE SCALE GENOMIC DNA]</scope>
    <source>
        <strain evidence="7 8">YSTF-M3</strain>
    </source>
</reference>
<comment type="caution">
    <text evidence="7">The sequence shown here is derived from an EMBL/GenBank/DDBJ whole genome shotgun (WGS) entry which is preliminary data.</text>
</comment>
<dbReference type="PANTHER" id="PTHR38480:SF1">
    <property type="entry name" value="SLR0254 PROTEIN"/>
    <property type="match status" value="1"/>
</dbReference>
<dbReference type="InterPro" id="IPR010432">
    <property type="entry name" value="RDD"/>
</dbReference>
<evidence type="ECO:0000256" key="5">
    <source>
        <dbReference type="SAM" id="Phobius"/>
    </source>
</evidence>
<dbReference type="Pfam" id="PF06271">
    <property type="entry name" value="RDD"/>
    <property type="match status" value="1"/>
</dbReference>
<gene>
    <name evidence="7" type="ORF">H2O64_04000</name>
</gene>
<feature type="transmembrane region" description="Helical" evidence="5">
    <location>
        <begin position="59"/>
        <end position="81"/>
    </location>
</feature>
<keyword evidence="8" id="KW-1185">Reference proteome</keyword>
<comment type="subcellular location">
    <subcellularLocation>
        <location evidence="1">Membrane</location>
        <topology evidence="1">Multi-pass membrane protein</topology>
    </subcellularLocation>
</comment>
<organism evidence="7 8">
    <name type="scientific">Kordia aestuariivivens</name>
    <dbReference type="NCBI Taxonomy" id="2759037"/>
    <lineage>
        <taxon>Bacteria</taxon>
        <taxon>Pseudomonadati</taxon>
        <taxon>Bacteroidota</taxon>
        <taxon>Flavobacteriia</taxon>
        <taxon>Flavobacteriales</taxon>
        <taxon>Flavobacteriaceae</taxon>
        <taxon>Kordia</taxon>
    </lineage>
</organism>
<evidence type="ECO:0000313" key="7">
    <source>
        <dbReference type="EMBL" id="MBC8753818.1"/>
    </source>
</evidence>
<dbReference type="EMBL" id="JACGWS010000002">
    <property type="protein sequence ID" value="MBC8753818.1"/>
    <property type="molecule type" value="Genomic_DNA"/>
</dbReference>
<sequence>MSEIQINTTQNVNINFTLASVGERVVAHIIDLVIKGAYASTVIWIIVSMQSSSGFMRDWDDWSIISVFVLALFPFIFYTLVLESIFEGQTIGKKAMKIRVVKIDGYQASFVDYLIRWFFRIIDLNMLSGFIALISVIVSEKAQRLGDMTAGTAVISLKNKVLISHTILEEIGDNYKPLYPSVIRLSDNDMRIIKETYLIAKRAKDFDTLTKLRTKVEQVIEAKSQQETIPFLGVIIKDYNFYTQNM</sequence>
<feature type="transmembrane region" description="Helical" evidence="5">
    <location>
        <begin position="25"/>
        <end position="47"/>
    </location>
</feature>
<evidence type="ECO:0000256" key="1">
    <source>
        <dbReference type="ARBA" id="ARBA00004141"/>
    </source>
</evidence>
<evidence type="ECO:0000313" key="8">
    <source>
        <dbReference type="Proteomes" id="UP000619238"/>
    </source>
</evidence>
<evidence type="ECO:0000256" key="2">
    <source>
        <dbReference type="ARBA" id="ARBA00022692"/>
    </source>
</evidence>
<dbReference type="RefSeq" id="WP_187560855.1">
    <property type="nucleotide sequence ID" value="NZ_JACGWS010000002.1"/>
</dbReference>
<keyword evidence="2 5" id="KW-0812">Transmembrane</keyword>
<name>A0ABR7Q5V3_9FLAO</name>
<dbReference type="PANTHER" id="PTHR38480">
    <property type="entry name" value="SLR0254 PROTEIN"/>
    <property type="match status" value="1"/>
</dbReference>
<accession>A0ABR7Q5V3</accession>
<keyword evidence="4 5" id="KW-0472">Membrane</keyword>
<evidence type="ECO:0000256" key="3">
    <source>
        <dbReference type="ARBA" id="ARBA00022989"/>
    </source>
</evidence>
<feature type="domain" description="RDD" evidence="6">
    <location>
        <begin position="18"/>
        <end position="151"/>
    </location>
</feature>
<feature type="transmembrane region" description="Helical" evidence="5">
    <location>
        <begin position="117"/>
        <end position="138"/>
    </location>
</feature>
<dbReference type="Proteomes" id="UP000619238">
    <property type="component" value="Unassembled WGS sequence"/>
</dbReference>
<proteinExistence type="predicted"/>
<evidence type="ECO:0000256" key="4">
    <source>
        <dbReference type="ARBA" id="ARBA00023136"/>
    </source>
</evidence>
<evidence type="ECO:0000259" key="6">
    <source>
        <dbReference type="Pfam" id="PF06271"/>
    </source>
</evidence>
<keyword evidence="3 5" id="KW-1133">Transmembrane helix</keyword>